<name>A0A0C9WAG8_9AGAM</name>
<gene>
    <name evidence="1" type="ORF">HYDPIDRAFT_117592</name>
</gene>
<dbReference type="HOGENOM" id="CLU_2904465_0_0_1"/>
<keyword evidence="2" id="KW-1185">Reference proteome</keyword>
<dbReference type="EMBL" id="KN839876">
    <property type="protein sequence ID" value="KIJ60127.1"/>
    <property type="molecule type" value="Genomic_DNA"/>
</dbReference>
<protein>
    <submittedName>
        <fullName evidence="1">Uncharacterized protein</fullName>
    </submittedName>
</protein>
<dbReference type="AlphaFoldDB" id="A0A0C9WAG8"/>
<organism evidence="1 2">
    <name type="scientific">Hydnomerulius pinastri MD-312</name>
    <dbReference type="NCBI Taxonomy" id="994086"/>
    <lineage>
        <taxon>Eukaryota</taxon>
        <taxon>Fungi</taxon>
        <taxon>Dikarya</taxon>
        <taxon>Basidiomycota</taxon>
        <taxon>Agaricomycotina</taxon>
        <taxon>Agaricomycetes</taxon>
        <taxon>Agaricomycetidae</taxon>
        <taxon>Boletales</taxon>
        <taxon>Boletales incertae sedis</taxon>
        <taxon>Leucogyrophana</taxon>
    </lineage>
</organism>
<sequence length="62" mass="7134">MTGLGPQLFSTNLNNIDPTCKPMYEPALDALWSHLDGFVRLVATYAQTDAWERLHRRFIVEL</sequence>
<dbReference type="Proteomes" id="UP000053820">
    <property type="component" value="Unassembled WGS sequence"/>
</dbReference>
<accession>A0A0C9WAG8</accession>
<proteinExistence type="predicted"/>
<evidence type="ECO:0000313" key="1">
    <source>
        <dbReference type="EMBL" id="KIJ60127.1"/>
    </source>
</evidence>
<evidence type="ECO:0000313" key="2">
    <source>
        <dbReference type="Proteomes" id="UP000053820"/>
    </source>
</evidence>
<reference evidence="1 2" key="1">
    <citation type="submission" date="2014-04" db="EMBL/GenBank/DDBJ databases">
        <title>Evolutionary Origins and Diversification of the Mycorrhizal Mutualists.</title>
        <authorList>
            <consortium name="DOE Joint Genome Institute"/>
            <consortium name="Mycorrhizal Genomics Consortium"/>
            <person name="Kohler A."/>
            <person name="Kuo A."/>
            <person name="Nagy L.G."/>
            <person name="Floudas D."/>
            <person name="Copeland A."/>
            <person name="Barry K.W."/>
            <person name="Cichocki N."/>
            <person name="Veneault-Fourrey C."/>
            <person name="LaButti K."/>
            <person name="Lindquist E.A."/>
            <person name="Lipzen A."/>
            <person name="Lundell T."/>
            <person name="Morin E."/>
            <person name="Murat C."/>
            <person name="Riley R."/>
            <person name="Ohm R."/>
            <person name="Sun H."/>
            <person name="Tunlid A."/>
            <person name="Henrissat B."/>
            <person name="Grigoriev I.V."/>
            <person name="Hibbett D.S."/>
            <person name="Martin F."/>
        </authorList>
    </citation>
    <scope>NUCLEOTIDE SEQUENCE [LARGE SCALE GENOMIC DNA]</scope>
    <source>
        <strain evidence="1 2">MD-312</strain>
    </source>
</reference>